<evidence type="ECO:0000256" key="1">
    <source>
        <dbReference type="ARBA" id="ARBA00022603"/>
    </source>
</evidence>
<keyword evidence="1 4" id="KW-0489">Methyltransferase</keyword>
<reference evidence="4 5" key="1">
    <citation type="submission" date="2016-10" db="EMBL/GenBank/DDBJ databases">
        <authorList>
            <person name="de Groot N.N."/>
        </authorList>
    </citation>
    <scope>NUCLEOTIDE SEQUENCE [LARGE SCALE GENOMIC DNA]</scope>
    <source>
        <strain evidence="4 5">DSM 19886</strain>
    </source>
</reference>
<dbReference type="AlphaFoldDB" id="A0A1G9PVH2"/>
<dbReference type="InterPro" id="IPR019257">
    <property type="entry name" value="MeTrfase_dom"/>
</dbReference>
<dbReference type="Gene3D" id="3.40.50.150">
    <property type="entry name" value="Vaccinia Virus protein VP39"/>
    <property type="match status" value="1"/>
</dbReference>
<organism evidence="4 5">
    <name type="scientific">Kriegella aquimaris</name>
    <dbReference type="NCBI Taxonomy" id="192904"/>
    <lineage>
        <taxon>Bacteria</taxon>
        <taxon>Pseudomonadati</taxon>
        <taxon>Bacteroidota</taxon>
        <taxon>Flavobacteriia</taxon>
        <taxon>Flavobacteriales</taxon>
        <taxon>Flavobacteriaceae</taxon>
        <taxon>Kriegella</taxon>
    </lineage>
</organism>
<accession>A0A1G9PVH2</accession>
<dbReference type="InterPro" id="IPR029063">
    <property type="entry name" value="SAM-dependent_MTases_sf"/>
</dbReference>
<dbReference type="EMBL" id="FNGV01000004">
    <property type="protein sequence ID" value="SDM02754.1"/>
    <property type="molecule type" value="Genomic_DNA"/>
</dbReference>
<keyword evidence="5" id="KW-1185">Reference proteome</keyword>
<evidence type="ECO:0000256" key="2">
    <source>
        <dbReference type="ARBA" id="ARBA00022679"/>
    </source>
</evidence>
<evidence type="ECO:0000313" key="4">
    <source>
        <dbReference type="EMBL" id="SDM02754.1"/>
    </source>
</evidence>
<dbReference type="InterPro" id="IPR051128">
    <property type="entry name" value="EgtD_Methyltrsf_superfamily"/>
</dbReference>
<dbReference type="Proteomes" id="UP000199440">
    <property type="component" value="Unassembled WGS sequence"/>
</dbReference>
<dbReference type="Pfam" id="PF10017">
    <property type="entry name" value="Methyltransf_33"/>
    <property type="match status" value="1"/>
</dbReference>
<evidence type="ECO:0000313" key="5">
    <source>
        <dbReference type="Proteomes" id="UP000199440"/>
    </source>
</evidence>
<proteinExistence type="predicted"/>
<dbReference type="PANTHER" id="PTHR43397:SF1">
    <property type="entry name" value="ERGOTHIONEINE BIOSYNTHESIS PROTEIN 1"/>
    <property type="match status" value="1"/>
</dbReference>
<evidence type="ECO:0000259" key="3">
    <source>
        <dbReference type="Pfam" id="PF10017"/>
    </source>
</evidence>
<dbReference type="RefSeq" id="WP_089888576.1">
    <property type="nucleotide sequence ID" value="NZ_FNGV01000004.1"/>
</dbReference>
<dbReference type="InterPro" id="IPR017804">
    <property type="entry name" value="MeTrfase_EgtD-like"/>
</dbReference>
<feature type="domain" description="Histidine-specific methyltransferase SAM-dependent" evidence="3">
    <location>
        <begin position="13"/>
        <end position="321"/>
    </location>
</feature>
<dbReference type="PANTHER" id="PTHR43397">
    <property type="entry name" value="ERGOTHIONEINE BIOSYNTHESIS PROTEIN 1"/>
    <property type="match status" value="1"/>
</dbReference>
<gene>
    <name evidence="4" type="ORF">SAMN04488514_104175</name>
</gene>
<dbReference type="OrthoDB" id="5289726at2"/>
<keyword evidence="2 4" id="KW-0808">Transferase</keyword>
<dbReference type="SUPFAM" id="SSF53335">
    <property type="entry name" value="S-adenosyl-L-methionine-dependent methyltransferases"/>
    <property type="match status" value="1"/>
</dbReference>
<dbReference type="GO" id="GO:0032259">
    <property type="term" value="P:methylation"/>
    <property type="evidence" value="ECO:0007669"/>
    <property type="project" value="UniProtKB-KW"/>
</dbReference>
<dbReference type="PIRSF" id="PIRSF018005">
    <property type="entry name" value="UCP018005"/>
    <property type="match status" value="1"/>
</dbReference>
<protein>
    <submittedName>
        <fullName evidence="4">Dimethylhistidine N-methyltransferase</fullName>
    </submittedName>
</protein>
<sequence>MQQTIDTIFETPFEEEVYKGLTDFPKHLSSKYFYDKKGDKLFQDIMNMPEYYLTDREFEILDTHKEEIVRLFSSGSQTFNLIEMGAGDGKKTKIILKHLADQGIPFKYQPIDISQNVLDLLEKSVRKELPMINIETRQGTYFETLEKINITNGTKKVILFLGSNIGNLLHPQAIEFLTHVQEFMHDEDLLFVGFDQKKNPQTILDAYNDKTGITAAFNKNILTRVNTELGGNFDLDQFLHWEVYDPETGTAKSFLVSKKEQSVEIKKLNVQIDFNPWETIHTEISQKYDDRTVAQLAEKSGLEIETQFSDPENQYKNYVFKKTRA</sequence>
<name>A0A1G9PVH2_9FLAO</name>
<dbReference type="GO" id="GO:0008168">
    <property type="term" value="F:methyltransferase activity"/>
    <property type="evidence" value="ECO:0007669"/>
    <property type="project" value="UniProtKB-KW"/>
</dbReference>
<dbReference type="STRING" id="192904.SAMN04488514_104175"/>